<dbReference type="SUPFAM" id="SSF50249">
    <property type="entry name" value="Nucleic acid-binding proteins"/>
    <property type="match status" value="2"/>
</dbReference>
<dbReference type="Gene3D" id="2.40.50.140">
    <property type="entry name" value="Nucleic acid-binding proteins"/>
    <property type="match status" value="3"/>
</dbReference>
<reference evidence="4" key="2">
    <citation type="submission" date="2023-05" db="EMBL/GenBank/DDBJ databases">
        <authorList>
            <person name="Schelkunov M.I."/>
        </authorList>
    </citation>
    <scope>NUCLEOTIDE SEQUENCE</scope>
    <source>
        <strain evidence="4">Hsosn_3</strain>
        <tissue evidence="4">Leaf</tissue>
    </source>
</reference>
<dbReference type="PANTHER" id="PTHR47165:SF4">
    <property type="entry name" value="OS03G0429900 PROTEIN"/>
    <property type="match status" value="1"/>
</dbReference>
<dbReference type="Pfam" id="PF02721">
    <property type="entry name" value="DUF223"/>
    <property type="match status" value="1"/>
</dbReference>
<gene>
    <name evidence="4" type="ORF">POM88_011501</name>
</gene>
<dbReference type="InterPro" id="IPR012340">
    <property type="entry name" value="NA-bd_OB-fold"/>
</dbReference>
<feature type="compositionally biased region" description="Basic and acidic residues" evidence="2">
    <location>
        <begin position="869"/>
        <end position="878"/>
    </location>
</feature>
<evidence type="ECO:0000259" key="3">
    <source>
        <dbReference type="Pfam" id="PF02721"/>
    </source>
</evidence>
<proteinExistence type="predicted"/>
<feature type="compositionally biased region" description="Basic residues" evidence="2">
    <location>
        <begin position="858"/>
        <end position="867"/>
    </location>
</feature>
<keyword evidence="5" id="KW-1185">Reference proteome</keyword>
<name>A0AAD8MWJ2_9APIA</name>
<evidence type="ECO:0000313" key="4">
    <source>
        <dbReference type="EMBL" id="KAK1392445.1"/>
    </source>
</evidence>
<dbReference type="AlphaFoldDB" id="A0AAD8MWJ2"/>
<organism evidence="4 5">
    <name type="scientific">Heracleum sosnowskyi</name>
    <dbReference type="NCBI Taxonomy" id="360622"/>
    <lineage>
        <taxon>Eukaryota</taxon>
        <taxon>Viridiplantae</taxon>
        <taxon>Streptophyta</taxon>
        <taxon>Embryophyta</taxon>
        <taxon>Tracheophyta</taxon>
        <taxon>Spermatophyta</taxon>
        <taxon>Magnoliopsida</taxon>
        <taxon>eudicotyledons</taxon>
        <taxon>Gunneridae</taxon>
        <taxon>Pentapetalae</taxon>
        <taxon>asterids</taxon>
        <taxon>campanulids</taxon>
        <taxon>Apiales</taxon>
        <taxon>Apiaceae</taxon>
        <taxon>Apioideae</taxon>
        <taxon>apioid superclade</taxon>
        <taxon>Tordylieae</taxon>
        <taxon>Tordyliinae</taxon>
        <taxon>Heracleum</taxon>
    </lineage>
</organism>
<dbReference type="EMBL" id="JAUIZM010000003">
    <property type="protein sequence ID" value="KAK1392445.1"/>
    <property type="molecule type" value="Genomic_DNA"/>
</dbReference>
<protein>
    <recommendedName>
        <fullName evidence="3">Replication protein A 70 kDa DNA-binding subunit B/D first OB fold domain-containing protein</fullName>
    </recommendedName>
</protein>
<feature type="domain" description="Replication protein A 70 kDa DNA-binding subunit B/D first OB fold" evidence="3">
    <location>
        <begin position="408"/>
        <end position="512"/>
    </location>
</feature>
<feature type="coiled-coil region" evidence="1">
    <location>
        <begin position="373"/>
        <end position="400"/>
    </location>
</feature>
<reference evidence="4" key="1">
    <citation type="submission" date="2023-02" db="EMBL/GenBank/DDBJ databases">
        <title>Genome of toxic invasive species Heracleum sosnowskyi carries increased number of genes despite the absence of recent whole-genome duplications.</title>
        <authorList>
            <person name="Schelkunov M."/>
            <person name="Shtratnikova V."/>
            <person name="Makarenko M."/>
            <person name="Klepikova A."/>
            <person name="Omelchenko D."/>
            <person name="Novikova G."/>
            <person name="Obukhova E."/>
            <person name="Bogdanov V."/>
            <person name="Penin A."/>
            <person name="Logacheva M."/>
        </authorList>
    </citation>
    <scope>NUCLEOTIDE SEQUENCE</scope>
    <source>
        <strain evidence="4">Hsosn_3</strain>
        <tissue evidence="4">Leaf</tissue>
    </source>
</reference>
<evidence type="ECO:0000256" key="2">
    <source>
        <dbReference type="SAM" id="MobiDB-lite"/>
    </source>
</evidence>
<sequence>MQVFVKPKRAGSLNGVASSLRKSIRRCRVINGVNLTYANYNHLRLDNFTSLQQEFDGSKRQLKKNANCNKENVGLSPSVITSPSRTPLNAHNQSAILCSTPINELSKCGRKGFTPTSLDESYTLNSHNYVTPHGKDNSLRVPLSNISNKLGSGLEKYGISSRQEFKTTFSIIDKQHQTNKKKSAPAIVSSYTPLKKQGDSSGFHSMSVRKSKKKINANLAAFSSSRLFDEILDDDQCPRTVCELGNKKQKIDHNLNVESSSNFVESVLDVVECDSFIIDNCSTSGLLSDGDDFFWDDDEVFVDNDITVDNEESNLNEITRACNADGYATLGPPTEYCQIDKLLKSIGKSLKQFNQLPQPPPCYLQAGTNNLVLEETSYNATEMEEEFEKLFKNLNAEQLQVYQHVLQFDSLLSLTNEKSDASICVRAQAVWKGINRKTKEFRGYNIVFIDNENCRIHAFISDKISYLFEACLKEGEVYVLSKFQLKSYDGEETNRALRNEKHIYFEAQTKLNLLKENVCDIDQYAFDLFRLQDVDTFLTDTRFLIDVIGIVDTPNAKCVYSKEDPTKSLMKFKIADGRFKVNVTFFNEFGESFEKALKDIGEESVVVIIASAKPNKYDGETVLTNFPATRFYLNPKHYSVNNLLRSMTMMDSEEDRDMKIYTIEDIKNLSNDYIEKDVLCHVTLKKFEEECNWYANFCTSCGAKITKVDGRFFCHNNECMRVIPYPEKRFRLCTVCFDKTGILPIIFPDDEIQRLTGQDAFEIINDDSQVGEGIEFPPFLKQFEMKEYILTLTPSAQNINKSSKVFTAKKIDNPQEIFASYDPNMPQSPEIKELSVTIESKSEEVPKSEGPPTGKSSTRSRRTKTKAVLKCDLDDQSPHAKLKKS</sequence>
<feature type="region of interest" description="Disordered" evidence="2">
    <location>
        <begin position="818"/>
        <end position="885"/>
    </location>
</feature>
<dbReference type="Proteomes" id="UP001237642">
    <property type="component" value="Unassembled WGS sequence"/>
</dbReference>
<comment type="caution">
    <text evidence="4">The sequence shown here is derived from an EMBL/GenBank/DDBJ whole genome shotgun (WGS) entry which is preliminary data.</text>
</comment>
<accession>A0AAD8MWJ2</accession>
<evidence type="ECO:0000256" key="1">
    <source>
        <dbReference type="SAM" id="Coils"/>
    </source>
</evidence>
<dbReference type="InterPro" id="IPR003871">
    <property type="entry name" value="RFA1B/D_OB_1st"/>
</dbReference>
<keyword evidence="1" id="KW-0175">Coiled coil</keyword>
<dbReference type="PANTHER" id="PTHR47165">
    <property type="entry name" value="OS03G0429900 PROTEIN"/>
    <property type="match status" value="1"/>
</dbReference>
<evidence type="ECO:0000313" key="5">
    <source>
        <dbReference type="Proteomes" id="UP001237642"/>
    </source>
</evidence>